<keyword evidence="5 10" id="KW-0145">Chemotaxis</keyword>
<dbReference type="Proteomes" id="UP000184123">
    <property type="component" value="Unassembled WGS sequence"/>
</dbReference>
<dbReference type="InterPro" id="IPR005503">
    <property type="entry name" value="FliL"/>
</dbReference>
<dbReference type="STRING" id="44933.SAMN05660971_02158"/>
<dbReference type="AlphaFoldDB" id="A0A1M7G2C8"/>
<evidence type="ECO:0000256" key="1">
    <source>
        <dbReference type="ARBA" id="ARBA00002254"/>
    </source>
</evidence>
<dbReference type="GO" id="GO:0006935">
    <property type="term" value="P:chemotaxis"/>
    <property type="evidence" value="ECO:0007669"/>
    <property type="project" value="UniProtKB-KW"/>
</dbReference>
<evidence type="ECO:0000313" key="14">
    <source>
        <dbReference type="Proteomes" id="UP000184123"/>
    </source>
</evidence>
<dbReference type="PANTHER" id="PTHR35091:SF2">
    <property type="entry name" value="FLAGELLAR PROTEIN FLIL"/>
    <property type="match status" value="1"/>
</dbReference>
<dbReference type="GO" id="GO:0009425">
    <property type="term" value="C:bacterial-type flagellum basal body"/>
    <property type="evidence" value="ECO:0007669"/>
    <property type="project" value="InterPro"/>
</dbReference>
<evidence type="ECO:0000256" key="6">
    <source>
        <dbReference type="ARBA" id="ARBA00022692"/>
    </source>
</evidence>
<evidence type="ECO:0000256" key="10">
    <source>
        <dbReference type="RuleBase" id="RU364125"/>
    </source>
</evidence>
<evidence type="ECO:0000256" key="9">
    <source>
        <dbReference type="ARBA" id="ARBA00023136"/>
    </source>
</evidence>
<evidence type="ECO:0000256" key="5">
    <source>
        <dbReference type="ARBA" id="ARBA00022500"/>
    </source>
</evidence>
<dbReference type="GO" id="GO:0071978">
    <property type="term" value="P:bacterial-type flagellum-dependent swarming motility"/>
    <property type="evidence" value="ECO:0007669"/>
    <property type="project" value="TreeGrafter"/>
</dbReference>
<keyword evidence="8" id="KW-1133">Transmembrane helix</keyword>
<keyword evidence="10" id="KW-0997">Cell inner membrane</keyword>
<protein>
    <recommendedName>
        <fullName evidence="10">Flagellar protein FliL</fullName>
    </recommendedName>
</protein>
<proteinExistence type="inferred from homology"/>
<dbReference type="Proteomes" id="UP000321726">
    <property type="component" value="Unassembled WGS sequence"/>
</dbReference>
<dbReference type="NCBIfam" id="NF005435">
    <property type="entry name" value="PRK07021.1"/>
    <property type="match status" value="1"/>
</dbReference>
<evidence type="ECO:0000256" key="8">
    <source>
        <dbReference type="ARBA" id="ARBA00022989"/>
    </source>
</evidence>
<comment type="function">
    <text evidence="1 10">Controls the rotational direction of flagella during chemotaxis.</text>
</comment>
<keyword evidence="13" id="KW-0282">Flagellum</keyword>
<dbReference type="Pfam" id="PF03748">
    <property type="entry name" value="FliL"/>
    <property type="match status" value="1"/>
</dbReference>
<comment type="subcellular location">
    <subcellularLocation>
        <location evidence="10">Cell inner membrane</location>
    </subcellularLocation>
    <subcellularLocation>
        <location evidence="2">Cell membrane</location>
        <topology evidence="2">Single-pass membrane protein</topology>
    </subcellularLocation>
</comment>
<evidence type="ECO:0000256" key="11">
    <source>
        <dbReference type="SAM" id="SignalP"/>
    </source>
</evidence>
<keyword evidence="6" id="KW-0812">Transmembrane</keyword>
<evidence type="ECO:0000313" key="13">
    <source>
        <dbReference type="EMBL" id="SHM10315.1"/>
    </source>
</evidence>
<keyword evidence="11" id="KW-0732">Signal</keyword>
<comment type="similarity">
    <text evidence="3 10">Belongs to the FliL family.</text>
</comment>
<keyword evidence="15" id="KW-1185">Reference proteome</keyword>
<evidence type="ECO:0000256" key="2">
    <source>
        <dbReference type="ARBA" id="ARBA00004162"/>
    </source>
</evidence>
<keyword evidence="9 10" id="KW-0472">Membrane</keyword>
<accession>A0A1M7G2C8</accession>
<keyword evidence="4" id="KW-1003">Cell membrane</keyword>
<evidence type="ECO:0000313" key="12">
    <source>
        <dbReference type="EMBL" id="GEN23619.1"/>
    </source>
</evidence>
<evidence type="ECO:0000256" key="3">
    <source>
        <dbReference type="ARBA" id="ARBA00008281"/>
    </source>
</evidence>
<feature type="signal peptide" evidence="11">
    <location>
        <begin position="1"/>
        <end position="26"/>
    </location>
</feature>
<keyword evidence="7 10" id="KW-0283">Flagellar rotation</keyword>
<organism evidence="13 14">
    <name type="scientific">Halomonas cupida</name>
    <dbReference type="NCBI Taxonomy" id="44933"/>
    <lineage>
        <taxon>Bacteria</taxon>
        <taxon>Pseudomonadati</taxon>
        <taxon>Pseudomonadota</taxon>
        <taxon>Gammaproteobacteria</taxon>
        <taxon>Oceanospirillales</taxon>
        <taxon>Halomonadaceae</taxon>
        <taxon>Halomonas</taxon>
    </lineage>
</organism>
<keyword evidence="13" id="KW-0966">Cell projection</keyword>
<dbReference type="EMBL" id="BJXU01000052">
    <property type="protein sequence ID" value="GEN23619.1"/>
    <property type="molecule type" value="Genomic_DNA"/>
</dbReference>
<keyword evidence="13" id="KW-0969">Cilium</keyword>
<name>A0A1M7G2C8_9GAMM</name>
<sequence length="162" mass="17605">MDMAKSRRLFWLLVMLVILASSAAAAAIYVLLNHQGAATAHAGEVVEASAEETPEAADPIYLELKPFTVNLAEDDNGPRMLYVGITLQLGTEASSAAIERERPLVRNRLMLMLSGRKAEDLVTPQGKEQLATDLTTGLSELLADTHSAVNINRVLFTEFIVQ</sequence>
<dbReference type="PANTHER" id="PTHR35091">
    <property type="entry name" value="FLAGELLAR PROTEIN FLIL"/>
    <property type="match status" value="1"/>
</dbReference>
<evidence type="ECO:0000313" key="15">
    <source>
        <dbReference type="Proteomes" id="UP000321726"/>
    </source>
</evidence>
<reference evidence="13 14" key="1">
    <citation type="submission" date="2016-11" db="EMBL/GenBank/DDBJ databases">
        <authorList>
            <person name="Jaros S."/>
            <person name="Januszkiewicz K."/>
            <person name="Wedrychowicz H."/>
        </authorList>
    </citation>
    <scope>NUCLEOTIDE SEQUENCE [LARGE SCALE GENOMIC DNA]</scope>
    <source>
        <strain evidence="13 14">DSM 4740</strain>
    </source>
</reference>
<reference evidence="12 15" key="2">
    <citation type="submission" date="2019-07" db="EMBL/GenBank/DDBJ databases">
        <title>Whole genome shotgun sequence of Halomonas cupida NBRC 102219.</title>
        <authorList>
            <person name="Hosoyama A."/>
            <person name="Uohara A."/>
            <person name="Ohji S."/>
            <person name="Ichikawa N."/>
        </authorList>
    </citation>
    <scope>NUCLEOTIDE SEQUENCE [LARGE SCALE GENOMIC DNA]</scope>
    <source>
        <strain evidence="12 15">NBRC 102219</strain>
    </source>
</reference>
<evidence type="ECO:0000256" key="7">
    <source>
        <dbReference type="ARBA" id="ARBA00022779"/>
    </source>
</evidence>
<gene>
    <name evidence="12" type="ORF">HCU01_15680</name>
    <name evidence="13" type="ORF">SAMN05660971_02158</name>
</gene>
<evidence type="ECO:0000256" key="4">
    <source>
        <dbReference type="ARBA" id="ARBA00022475"/>
    </source>
</evidence>
<feature type="chain" id="PRO_5012590638" description="Flagellar protein FliL" evidence="11">
    <location>
        <begin position="27"/>
        <end position="162"/>
    </location>
</feature>
<dbReference type="EMBL" id="FRCA01000005">
    <property type="protein sequence ID" value="SHM10315.1"/>
    <property type="molecule type" value="Genomic_DNA"/>
</dbReference>
<dbReference type="GO" id="GO:0005886">
    <property type="term" value="C:plasma membrane"/>
    <property type="evidence" value="ECO:0007669"/>
    <property type="project" value="UniProtKB-SubCell"/>
</dbReference>